<keyword evidence="1 2" id="KW-1015">Disulfide bond</keyword>
<organism evidence="5 6">
    <name type="scientific">Podarcis lilfordi</name>
    <name type="common">Lilford's wall lizard</name>
    <dbReference type="NCBI Taxonomy" id="74358"/>
    <lineage>
        <taxon>Eukaryota</taxon>
        <taxon>Metazoa</taxon>
        <taxon>Chordata</taxon>
        <taxon>Craniata</taxon>
        <taxon>Vertebrata</taxon>
        <taxon>Euteleostomi</taxon>
        <taxon>Lepidosauria</taxon>
        <taxon>Squamata</taxon>
        <taxon>Bifurcata</taxon>
        <taxon>Unidentata</taxon>
        <taxon>Episquamata</taxon>
        <taxon>Laterata</taxon>
        <taxon>Lacertibaenia</taxon>
        <taxon>Lacertidae</taxon>
        <taxon>Podarcis</taxon>
    </lineage>
</organism>
<evidence type="ECO:0000259" key="4">
    <source>
        <dbReference type="PROSITE" id="PS50060"/>
    </source>
</evidence>
<dbReference type="InterPro" id="IPR002172">
    <property type="entry name" value="LDrepeatLR_classA_rpt"/>
</dbReference>
<dbReference type="SUPFAM" id="SSF57424">
    <property type="entry name" value="LDL receptor-like module"/>
    <property type="match status" value="2"/>
</dbReference>
<dbReference type="CDD" id="cd06263">
    <property type="entry name" value="MAM"/>
    <property type="match status" value="4"/>
</dbReference>
<comment type="caution">
    <text evidence="2">Lacks conserved residue(s) required for the propagation of feature annotation.</text>
</comment>
<dbReference type="SUPFAM" id="SSF49899">
    <property type="entry name" value="Concanavalin A-like lectins/glucanases"/>
    <property type="match status" value="6"/>
</dbReference>
<dbReference type="SMART" id="SM00192">
    <property type="entry name" value="LDLa"/>
    <property type="match status" value="2"/>
</dbReference>
<reference evidence="5" key="1">
    <citation type="submission" date="2022-12" db="EMBL/GenBank/DDBJ databases">
        <authorList>
            <person name="Alioto T."/>
            <person name="Alioto T."/>
            <person name="Gomez Garrido J."/>
        </authorList>
    </citation>
    <scope>NUCLEOTIDE SEQUENCE</scope>
</reference>
<evidence type="ECO:0000313" key="5">
    <source>
        <dbReference type="EMBL" id="CAI7935040.1"/>
    </source>
</evidence>
<dbReference type="InterPro" id="IPR036055">
    <property type="entry name" value="LDL_receptor-like_sf"/>
</dbReference>
<feature type="signal peptide" evidence="3">
    <location>
        <begin position="1"/>
        <end position="23"/>
    </location>
</feature>
<gene>
    <name evidence="5" type="ORF">PODLI_1B023973</name>
</gene>
<feature type="domain" description="MAM" evidence="4">
    <location>
        <begin position="919"/>
        <end position="1039"/>
    </location>
</feature>
<accession>A0AA35QQB3</accession>
<dbReference type="EMBL" id="CANTUW010000037">
    <property type="protein sequence ID" value="CAI7935040.1"/>
    <property type="molecule type" value="Genomic_DNA"/>
</dbReference>
<feature type="domain" description="MAM" evidence="4">
    <location>
        <begin position="767"/>
        <end position="923"/>
    </location>
</feature>
<name>A0AA35QQB3_9SAUR</name>
<dbReference type="GO" id="GO:0016020">
    <property type="term" value="C:membrane"/>
    <property type="evidence" value="ECO:0007669"/>
    <property type="project" value="InterPro"/>
</dbReference>
<dbReference type="InterPro" id="IPR051560">
    <property type="entry name" value="MAM_domain-containing"/>
</dbReference>
<dbReference type="Gene3D" id="4.10.400.10">
    <property type="entry name" value="Low-density Lipoprotein Receptor"/>
    <property type="match status" value="2"/>
</dbReference>
<feature type="domain" description="MAM" evidence="4">
    <location>
        <begin position="61"/>
        <end position="215"/>
    </location>
</feature>
<evidence type="ECO:0000256" key="2">
    <source>
        <dbReference type="PROSITE-ProRule" id="PRU00124"/>
    </source>
</evidence>
<dbReference type="InterPro" id="IPR023415">
    <property type="entry name" value="LDLR_class-A_CS"/>
</dbReference>
<dbReference type="PROSITE" id="PS50060">
    <property type="entry name" value="MAM_2"/>
    <property type="match status" value="6"/>
</dbReference>
<protein>
    <submittedName>
        <fullName evidence="5">Endosomal glyco</fullName>
    </submittedName>
</protein>
<feature type="disulfide bond" evidence="2">
    <location>
        <begin position="221"/>
        <end position="233"/>
    </location>
</feature>
<dbReference type="CDD" id="cd00112">
    <property type="entry name" value="LDLa"/>
    <property type="match status" value="2"/>
</dbReference>
<comment type="caution">
    <text evidence="5">The sequence shown here is derived from an EMBL/GenBank/DDBJ whole genome shotgun (WGS) entry which is preliminary data.</text>
</comment>
<dbReference type="SMART" id="SM00137">
    <property type="entry name" value="MAM"/>
    <property type="match status" value="4"/>
</dbReference>
<dbReference type="PANTHER" id="PTHR23282:SF129">
    <property type="entry name" value="APICAL ENDOSOMAL GLYCOPROTEIN"/>
    <property type="match status" value="1"/>
</dbReference>
<feature type="domain" description="MAM" evidence="4">
    <location>
        <begin position="259"/>
        <end position="414"/>
    </location>
</feature>
<sequence length="1118" mass="118954">MARLWVLWGALLGWAGSPFPSWGAYGNSSVSTCNFACDRWDCSDESHCGYRNGLALPGAALACDFEGTTCGWEDVSTSGYRWHPGRGRGWARGANPPFDHTLGTDQGWYMSTSEQRAKPPAAPARLRSPTLSDAASTCELRAWYSMAETRFNGSFTLELSHGGHVVPLWRSPASSSGAWRPLLAYTGRVRGAFQVTFSSVASVALDDVQFRNCGPQSPRSCAPNERPCLPRGCVAPARHCDGTEDCSDGSDEQGCETFLSCPFEEDWCRWTAGANQNLSWARNCSSQVPSSPARPTRDHTTNTPEGHFIYVAGAQRGRAELVSPTLVVNGSCHLVLYAHLHGSDANRLNVYSQTETKRELILSRAGDLGDFWFRQEATFNGTEDFQIVLEGVIGKDPQSSIALDDLILSPGCIQQSGLLSAPRTEQPPGPVPCKDDQFACDSGARCLGSEQVCDFKADCDDDTDESQCGASNFTHGMGGWADISVGRIQWVSAGPDPASPGLGLGQAPGQMLSLARATTPLLGPSSWACAVELQFNTGPQGLLALAVTDAAPGRWLWHAQGNGTAAWQHVTVALGARERPFQLELLATEEDLALAIESVAFLDCGASLSRPSGLSCNFESDLCGWFAEPGDGFEWRLHIGQDHTTGRGSFLSADPAAPGSHGRRARLVSAPQASLTLSNACLSFWYRLEGPQIGTFNLLVKSAGAAEEVLWTRAGSQGAAWRRASATIPQHLLPGFQVIFELLRDGFVGTVALDDVALAPGPCAAPLRCNFEEPGACNVSGGGWVRQQGGGTSGQGPPHDRTLGTSEGHYMVADTSALAAGEAVPLRTGMYLPLGGTHCVGFWYYLSAGDAGSLRASVEEEGGRQTEALAAGSRRHGSWRYANFTAEVSGEWRVAFEAEGDGGAVPSYVALDDLEVTPGSCLGAGRHISVQVGAGHHAARLTSETLEGTGCFHFRHRLAFQGKSAGNAELRVLLSGPQGERVVWRAAGHQGWAWREERLLIDSGGEFQVVLEVGAGDWSGTGTIAVDDVAYVAGGGCEERRQESGGEGSSAPTLPWEAAVASAAACALFGGLLAWAVAHRCRKKCWPLEAPQFEGFDNVAFQDDQVRIVELPISAPTD</sequence>
<dbReference type="PROSITE" id="PS01209">
    <property type="entry name" value="LDLRA_1"/>
    <property type="match status" value="2"/>
</dbReference>
<dbReference type="PRINTS" id="PR00261">
    <property type="entry name" value="LDLRECEPTOR"/>
</dbReference>
<evidence type="ECO:0000256" key="3">
    <source>
        <dbReference type="SAM" id="SignalP"/>
    </source>
</evidence>
<feature type="disulfide bond" evidence="2">
    <location>
        <begin position="228"/>
        <end position="246"/>
    </location>
</feature>
<keyword evidence="3" id="KW-0732">Signal</keyword>
<proteinExistence type="predicted"/>
<evidence type="ECO:0000256" key="1">
    <source>
        <dbReference type="ARBA" id="ARBA00023157"/>
    </source>
</evidence>
<dbReference type="Pfam" id="PF00629">
    <property type="entry name" value="MAM"/>
    <property type="match status" value="5"/>
</dbReference>
<evidence type="ECO:0000313" key="6">
    <source>
        <dbReference type="Proteomes" id="UP001178461"/>
    </source>
</evidence>
<feature type="domain" description="MAM" evidence="4">
    <location>
        <begin position="451"/>
        <end position="606"/>
    </location>
</feature>
<dbReference type="PANTHER" id="PTHR23282">
    <property type="entry name" value="APICAL ENDOSOMAL GLYCOPROTEIN PRECURSOR"/>
    <property type="match status" value="1"/>
</dbReference>
<dbReference type="Pfam" id="PF00057">
    <property type="entry name" value="Ldl_recept_a"/>
    <property type="match status" value="1"/>
</dbReference>
<keyword evidence="6" id="KW-1185">Reference proteome</keyword>
<dbReference type="Proteomes" id="UP001178461">
    <property type="component" value="Unassembled WGS sequence"/>
</dbReference>
<feature type="chain" id="PRO_5041293610" evidence="3">
    <location>
        <begin position="24"/>
        <end position="1118"/>
    </location>
</feature>
<dbReference type="AlphaFoldDB" id="A0AA35QQB3"/>
<feature type="disulfide bond" evidence="2">
    <location>
        <begin position="453"/>
        <end position="468"/>
    </location>
</feature>
<feature type="domain" description="MAM" evidence="4">
    <location>
        <begin position="614"/>
        <end position="765"/>
    </location>
</feature>
<dbReference type="InterPro" id="IPR000998">
    <property type="entry name" value="MAM_dom"/>
</dbReference>
<feature type="disulfide bond" evidence="2">
    <location>
        <begin position="240"/>
        <end position="255"/>
    </location>
</feature>
<dbReference type="Gene3D" id="2.60.120.200">
    <property type="match status" value="5"/>
</dbReference>
<dbReference type="InterPro" id="IPR013320">
    <property type="entry name" value="ConA-like_dom_sf"/>
</dbReference>
<dbReference type="PROSITE" id="PS50068">
    <property type="entry name" value="LDLRA_2"/>
    <property type="match status" value="2"/>
</dbReference>